<dbReference type="GO" id="GO:0016020">
    <property type="term" value="C:membrane"/>
    <property type="evidence" value="ECO:0007669"/>
    <property type="project" value="InterPro"/>
</dbReference>
<evidence type="ECO:0000256" key="1">
    <source>
        <dbReference type="ARBA" id="ARBA00005417"/>
    </source>
</evidence>
<proteinExistence type="inferred from homology"/>
<organism evidence="9">
    <name type="scientific">Bosea sp. NBC_00436</name>
    <dbReference type="NCBI Taxonomy" id="2969620"/>
    <lineage>
        <taxon>Bacteria</taxon>
        <taxon>Pseudomonadati</taxon>
        <taxon>Pseudomonadota</taxon>
        <taxon>Alphaproteobacteria</taxon>
        <taxon>Hyphomicrobiales</taxon>
        <taxon>Boseaceae</taxon>
        <taxon>Bosea</taxon>
    </lineage>
</organism>
<dbReference type="Gene3D" id="3.40.50.300">
    <property type="entry name" value="P-loop containing nucleotide triphosphate hydrolases"/>
    <property type="match status" value="1"/>
</dbReference>
<dbReference type="InterPro" id="IPR003593">
    <property type="entry name" value="AAA+_ATPase"/>
</dbReference>
<keyword evidence="6" id="KW-1278">Translocase</keyword>
<evidence type="ECO:0000256" key="7">
    <source>
        <dbReference type="ARBA" id="ARBA00023136"/>
    </source>
</evidence>
<dbReference type="NCBIfam" id="TIGR02315">
    <property type="entry name" value="ABC_phnC"/>
    <property type="match status" value="1"/>
</dbReference>
<dbReference type="InterPro" id="IPR027417">
    <property type="entry name" value="P-loop_NTPase"/>
</dbReference>
<dbReference type="SUPFAM" id="SSF52540">
    <property type="entry name" value="P-loop containing nucleoside triphosphate hydrolases"/>
    <property type="match status" value="1"/>
</dbReference>
<evidence type="ECO:0000256" key="3">
    <source>
        <dbReference type="ARBA" id="ARBA00022475"/>
    </source>
</evidence>
<feature type="domain" description="ABC transporter" evidence="8">
    <location>
        <begin position="2"/>
        <end position="245"/>
    </location>
</feature>
<dbReference type="SMART" id="SM00382">
    <property type="entry name" value="AAA"/>
    <property type="match status" value="1"/>
</dbReference>
<dbReference type="GO" id="GO:0016887">
    <property type="term" value="F:ATP hydrolysis activity"/>
    <property type="evidence" value="ECO:0007669"/>
    <property type="project" value="InterPro"/>
</dbReference>
<evidence type="ECO:0000256" key="5">
    <source>
        <dbReference type="ARBA" id="ARBA00022840"/>
    </source>
</evidence>
<name>A0A9E8CR98_9HYPH</name>
<dbReference type="InterPro" id="IPR050086">
    <property type="entry name" value="MetN_ABC_transporter-like"/>
</dbReference>
<dbReference type="InterPro" id="IPR003439">
    <property type="entry name" value="ABC_transporter-like_ATP-bd"/>
</dbReference>
<dbReference type="Pfam" id="PF00005">
    <property type="entry name" value="ABC_tran"/>
    <property type="match status" value="1"/>
</dbReference>
<keyword evidence="5 9" id="KW-0067">ATP-binding</keyword>
<gene>
    <name evidence="9" type="primary">phnC</name>
    <name evidence="9" type="ORF">NWE54_18350</name>
</gene>
<dbReference type="InterPro" id="IPR012693">
    <property type="entry name" value="ABC_transpr_PhnC"/>
</dbReference>
<evidence type="ECO:0000256" key="4">
    <source>
        <dbReference type="ARBA" id="ARBA00022741"/>
    </source>
</evidence>
<evidence type="ECO:0000259" key="8">
    <source>
        <dbReference type="PROSITE" id="PS50893"/>
    </source>
</evidence>
<evidence type="ECO:0000313" key="9">
    <source>
        <dbReference type="EMBL" id="UZF85766.1"/>
    </source>
</evidence>
<evidence type="ECO:0000256" key="2">
    <source>
        <dbReference type="ARBA" id="ARBA00022448"/>
    </source>
</evidence>
<keyword evidence="3" id="KW-1003">Cell membrane</keyword>
<evidence type="ECO:0000256" key="6">
    <source>
        <dbReference type="ARBA" id="ARBA00022967"/>
    </source>
</evidence>
<dbReference type="GO" id="GO:0015416">
    <property type="term" value="F:ABC-type phosphonate transporter activity"/>
    <property type="evidence" value="ECO:0007669"/>
    <property type="project" value="InterPro"/>
</dbReference>
<reference evidence="9" key="1">
    <citation type="submission" date="2022-08" db="EMBL/GenBank/DDBJ databases">
        <title>Complete Genome Sequences of 2 Bosea sp. soil isolates.</title>
        <authorList>
            <person name="Alvarez Arevalo M."/>
            <person name="Sterndorff E.B."/>
            <person name="Faurdal D."/>
            <person name="Joergensen T.S."/>
            <person name="Weber T."/>
        </authorList>
    </citation>
    <scope>NUCLEOTIDE SEQUENCE</scope>
    <source>
        <strain evidence="9">NBC_00436</strain>
    </source>
</reference>
<dbReference type="PANTHER" id="PTHR43166:SF6">
    <property type="entry name" value="PHOSPHONATES IMPORT ATP-BINDING PROTEIN PHNC"/>
    <property type="match status" value="1"/>
</dbReference>
<dbReference type="PROSITE" id="PS00211">
    <property type="entry name" value="ABC_TRANSPORTER_1"/>
    <property type="match status" value="1"/>
</dbReference>
<dbReference type="EMBL" id="CP102774">
    <property type="protein sequence ID" value="UZF85766.1"/>
    <property type="molecule type" value="Genomic_DNA"/>
</dbReference>
<protein>
    <submittedName>
        <fullName evidence="9">Phosphonate ABC transporter ATP-binding protein</fullName>
    </submittedName>
</protein>
<dbReference type="AlphaFoldDB" id="A0A9E8CR98"/>
<dbReference type="PROSITE" id="PS50893">
    <property type="entry name" value="ABC_TRANSPORTER_2"/>
    <property type="match status" value="1"/>
</dbReference>
<keyword evidence="4" id="KW-0547">Nucleotide-binding</keyword>
<dbReference type="PANTHER" id="PTHR43166">
    <property type="entry name" value="AMINO ACID IMPORT ATP-BINDING PROTEIN"/>
    <property type="match status" value="1"/>
</dbReference>
<dbReference type="CDD" id="cd03256">
    <property type="entry name" value="ABC_PhnC_transporter"/>
    <property type="match status" value="1"/>
</dbReference>
<keyword evidence="2" id="KW-0813">Transport</keyword>
<sequence length="272" mass="29653">MLRIEGLTKRFGDRNAVDAVTLTVPKGEMVGVIGPSGAGKSTLLRMLNRLTEPTSGRIVCEEQDVTGLKGAALRRWRRDTAMIFQQFNLVGRLDVLTNVLLGRLNHRSAALTLVKSFSEDDKIRAIAALERLDMGHLLAQRAETLSGGQQQRVAIARALVQEPRIILADEPIASLDPRNTQVVMDALFRINREDGITVMCNLHDLDIAAKYCDRLIGMSAGKVVFDDVPQALTREIAAELYGIEAKDAGAEALDALDAIAASEAKRARQKTA</sequence>
<comment type="similarity">
    <text evidence="1">Belongs to the ABC transporter superfamily.</text>
</comment>
<accession>A0A9E8CR98</accession>
<keyword evidence="7" id="KW-0472">Membrane</keyword>
<dbReference type="GO" id="GO:0005524">
    <property type="term" value="F:ATP binding"/>
    <property type="evidence" value="ECO:0007669"/>
    <property type="project" value="UniProtKB-KW"/>
</dbReference>
<dbReference type="InterPro" id="IPR017871">
    <property type="entry name" value="ABC_transporter-like_CS"/>
</dbReference>